<evidence type="ECO:0000256" key="1">
    <source>
        <dbReference type="SAM" id="Phobius"/>
    </source>
</evidence>
<feature type="transmembrane region" description="Helical" evidence="1">
    <location>
        <begin position="6"/>
        <end position="23"/>
    </location>
</feature>
<accession>A0A4R6IH67</accession>
<keyword evidence="1" id="KW-0472">Membrane</keyword>
<gene>
    <name evidence="2" type="ORF">CLV32_2380</name>
</gene>
<dbReference type="Proteomes" id="UP000295499">
    <property type="component" value="Unassembled WGS sequence"/>
</dbReference>
<dbReference type="EMBL" id="SNWM01000003">
    <property type="protein sequence ID" value="TDO21276.1"/>
    <property type="molecule type" value="Genomic_DNA"/>
</dbReference>
<keyword evidence="1" id="KW-0812">Transmembrane</keyword>
<feature type="transmembrane region" description="Helical" evidence="1">
    <location>
        <begin position="61"/>
        <end position="80"/>
    </location>
</feature>
<keyword evidence="1" id="KW-1133">Transmembrane helix</keyword>
<dbReference type="AlphaFoldDB" id="A0A4R6IH67"/>
<sequence length="94" mass="10792">MKFLIAFYSTFIILSIVIVLIARSTEMLGFVIWFNLINTIVGAAGWILINQVIKSSSIYLMAIRLILGLLILNIMVFFKWKSTVTNLIRIRNKI</sequence>
<proteinExistence type="predicted"/>
<comment type="caution">
    <text evidence="2">The sequence shown here is derived from an EMBL/GenBank/DDBJ whole genome shotgun (WGS) entry which is preliminary data.</text>
</comment>
<keyword evidence="3" id="KW-1185">Reference proteome</keyword>
<protein>
    <submittedName>
        <fullName evidence="2">Uncharacterized protein</fullName>
    </submittedName>
</protein>
<name>A0A4R6IH67_9SPHI</name>
<evidence type="ECO:0000313" key="2">
    <source>
        <dbReference type="EMBL" id="TDO21276.1"/>
    </source>
</evidence>
<reference evidence="2 3" key="1">
    <citation type="submission" date="2019-03" db="EMBL/GenBank/DDBJ databases">
        <title>Genomic Encyclopedia of Archaeal and Bacterial Type Strains, Phase II (KMG-II): from individual species to whole genera.</title>
        <authorList>
            <person name="Goeker M."/>
        </authorList>
    </citation>
    <scope>NUCLEOTIDE SEQUENCE [LARGE SCALE GENOMIC DNA]</scope>
    <source>
        <strain evidence="2 3">DSM 19034</strain>
    </source>
</reference>
<feature type="transmembrane region" description="Helical" evidence="1">
    <location>
        <begin position="30"/>
        <end position="49"/>
    </location>
</feature>
<organism evidence="2 3">
    <name type="scientific">Pedobacter duraquae</name>
    <dbReference type="NCBI Taxonomy" id="425511"/>
    <lineage>
        <taxon>Bacteria</taxon>
        <taxon>Pseudomonadati</taxon>
        <taxon>Bacteroidota</taxon>
        <taxon>Sphingobacteriia</taxon>
        <taxon>Sphingobacteriales</taxon>
        <taxon>Sphingobacteriaceae</taxon>
        <taxon>Pedobacter</taxon>
    </lineage>
</organism>
<evidence type="ECO:0000313" key="3">
    <source>
        <dbReference type="Proteomes" id="UP000295499"/>
    </source>
</evidence>